<protein>
    <submittedName>
        <fullName evidence="2">Uncharacterized protein</fullName>
    </submittedName>
</protein>
<gene>
    <name evidence="2" type="ORF">FIBSPDRAFT_881578</name>
</gene>
<organism evidence="2 3">
    <name type="scientific">Athelia psychrophila</name>
    <dbReference type="NCBI Taxonomy" id="1759441"/>
    <lineage>
        <taxon>Eukaryota</taxon>
        <taxon>Fungi</taxon>
        <taxon>Dikarya</taxon>
        <taxon>Basidiomycota</taxon>
        <taxon>Agaricomycotina</taxon>
        <taxon>Agaricomycetes</taxon>
        <taxon>Agaricomycetidae</taxon>
        <taxon>Atheliales</taxon>
        <taxon>Atheliaceae</taxon>
        <taxon>Athelia</taxon>
    </lineage>
</organism>
<dbReference type="Proteomes" id="UP000076532">
    <property type="component" value="Unassembled WGS sequence"/>
</dbReference>
<name>A0A166W4K5_9AGAM</name>
<proteinExistence type="predicted"/>
<sequence>MMEFEVDAWMPAKMYRMAALGPFIWSVLRDSPDTFNGYMDAMISSGQSITRRLFAFLLEFNGMSEDYADGIEALYFRVHLAMAAVQIRWRMVREGFVDNTAVLTQTRAMICDIYPSAAVLSISSIGYQILTALHCKPSSNPILMFSSVEFKRFWALNLSNVVRDMEREDPKNSSRGMRVQRLAAIHLNIRTLYLKSSACERAAYGRPPCAFMTSDLGHPDDNMVNMIDKSESMDVVETGSRNDHARGEPNRD</sequence>
<feature type="compositionally biased region" description="Basic and acidic residues" evidence="1">
    <location>
        <begin position="240"/>
        <end position="252"/>
    </location>
</feature>
<dbReference type="EMBL" id="KV417482">
    <property type="protein sequence ID" value="KZP33365.1"/>
    <property type="molecule type" value="Genomic_DNA"/>
</dbReference>
<evidence type="ECO:0000313" key="3">
    <source>
        <dbReference type="Proteomes" id="UP000076532"/>
    </source>
</evidence>
<evidence type="ECO:0000256" key="1">
    <source>
        <dbReference type="SAM" id="MobiDB-lite"/>
    </source>
</evidence>
<accession>A0A166W4K5</accession>
<dbReference type="OrthoDB" id="10460670at2759"/>
<dbReference type="AlphaFoldDB" id="A0A166W4K5"/>
<keyword evidence="3" id="KW-1185">Reference proteome</keyword>
<reference evidence="2 3" key="1">
    <citation type="journal article" date="2016" name="Mol. Biol. Evol.">
        <title>Comparative Genomics of Early-Diverging Mushroom-Forming Fungi Provides Insights into the Origins of Lignocellulose Decay Capabilities.</title>
        <authorList>
            <person name="Nagy L.G."/>
            <person name="Riley R."/>
            <person name="Tritt A."/>
            <person name="Adam C."/>
            <person name="Daum C."/>
            <person name="Floudas D."/>
            <person name="Sun H."/>
            <person name="Yadav J.S."/>
            <person name="Pangilinan J."/>
            <person name="Larsson K.H."/>
            <person name="Matsuura K."/>
            <person name="Barry K."/>
            <person name="Labutti K."/>
            <person name="Kuo R."/>
            <person name="Ohm R.A."/>
            <person name="Bhattacharya S.S."/>
            <person name="Shirouzu T."/>
            <person name="Yoshinaga Y."/>
            <person name="Martin F.M."/>
            <person name="Grigoriev I.V."/>
            <person name="Hibbett D.S."/>
        </authorList>
    </citation>
    <scope>NUCLEOTIDE SEQUENCE [LARGE SCALE GENOMIC DNA]</scope>
    <source>
        <strain evidence="2 3">CBS 109695</strain>
    </source>
</reference>
<evidence type="ECO:0000313" key="2">
    <source>
        <dbReference type="EMBL" id="KZP33365.1"/>
    </source>
</evidence>
<feature type="region of interest" description="Disordered" evidence="1">
    <location>
        <begin position="231"/>
        <end position="252"/>
    </location>
</feature>